<proteinExistence type="predicted"/>
<dbReference type="FunFam" id="3.40.1170.60:FF:000008">
    <property type="entry name" value="DNA polymerase eta subunit"/>
    <property type="match status" value="1"/>
</dbReference>
<keyword evidence="3" id="KW-0479">Metal-binding</keyword>
<keyword evidence="4" id="KW-0227">DNA damage</keyword>
<dbReference type="PROSITE" id="PS50173">
    <property type="entry name" value="UMUC"/>
    <property type="match status" value="1"/>
</dbReference>
<dbReference type="EMBL" id="JAPDMQ010000090">
    <property type="protein sequence ID" value="KAK0535705.1"/>
    <property type="molecule type" value="Genomic_DNA"/>
</dbReference>
<feature type="region of interest" description="Disordered" evidence="11">
    <location>
        <begin position="850"/>
        <end position="875"/>
    </location>
</feature>
<dbReference type="GO" id="GO:0005634">
    <property type="term" value="C:nucleus"/>
    <property type="evidence" value="ECO:0007669"/>
    <property type="project" value="UniProtKB-SubCell"/>
</dbReference>
<feature type="compositionally biased region" description="Basic and acidic residues" evidence="11">
    <location>
        <begin position="644"/>
        <end position="653"/>
    </location>
</feature>
<feature type="region of interest" description="Disordered" evidence="11">
    <location>
        <begin position="337"/>
        <end position="383"/>
    </location>
</feature>
<feature type="coiled-coil region" evidence="10">
    <location>
        <begin position="274"/>
        <end position="301"/>
    </location>
</feature>
<evidence type="ECO:0000256" key="4">
    <source>
        <dbReference type="ARBA" id="ARBA00022763"/>
    </source>
</evidence>
<keyword evidence="13" id="KW-0548">Nucleotidyltransferase</keyword>
<comment type="caution">
    <text evidence="13">The sequence shown here is derived from an EMBL/GenBank/DDBJ whole genome shotgun (WGS) entry which is preliminary data.</text>
</comment>
<evidence type="ECO:0000256" key="9">
    <source>
        <dbReference type="ARBA" id="ARBA00044975"/>
    </source>
</evidence>
<dbReference type="PANTHER" id="PTHR45873">
    <property type="entry name" value="DNA POLYMERASE ETA"/>
    <property type="match status" value="1"/>
</dbReference>
<feature type="compositionally biased region" description="Pro residues" evidence="11">
    <location>
        <begin position="792"/>
        <end position="806"/>
    </location>
</feature>
<dbReference type="PANTHER" id="PTHR45873:SF1">
    <property type="entry name" value="DNA POLYMERASE ETA"/>
    <property type="match status" value="1"/>
</dbReference>
<dbReference type="FunFam" id="1.10.150.20:FF:000014">
    <property type="entry name" value="Polymerase (DNA directed), eta"/>
    <property type="match status" value="1"/>
</dbReference>
<feature type="compositionally biased region" description="Basic and acidic residues" evidence="11">
    <location>
        <begin position="702"/>
        <end position="715"/>
    </location>
</feature>
<feature type="region of interest" description="Disordered" evidence="11">
    <location>
        <begin position="622"/>
        <end position="653"/>
    </location>
</feature>
<dbReference type="Pfam" id="PF21704">
    <property type="entry name" value="POLH-Rev1_HhH"/>
    <property type="match status" value="1"/>
</dbReference>
<dbReference type="InterPro" id="IPR043128">
    <property type="entry name" value="Rev_trsase/Diguanyl_cyclase"/>
</dbReference>
<dbReference type="GO" id="GO:0070987">
    <property type="term" value="P:error-free translesion synthesis"/>
    <property type="evidence" value="ECO:0007669"/>
    <property type="project" value="UniProtKB-ARBA"/>
</dbReference>
<evidence type="ECO:0000256" key="7">
    <source>
        <dbReference type="ARBA" id="ARBA00023204"/>
    </source>
</evidence>
<keyword evidence="7" id="KW-0234">DNA repair</keyword>
<dbReference type="GO" id="GO:0003887">
    <property type="term" value="F:DNA-directed DNA polymerase activity"/>
    <property type="evidence" value="ECO:0007669"/>
    <property type="project" value="TreeGrafter"/>
</dbReference>
<evidence type="ECO:0000256" key="11">
    <source>
        <dbReference type="SAM" id="MobiDB-lite"/>
    </source>
</evidence>
<dbReference type="GO" id="GO:0007064">
    <property type="term" value="P:mitotic sister chromatid cohesion"/>
    <property type="evidence" value="ECO:0007669"/>
    <property type="project" value="UniProtKB-ARBA"/>
</dbReference>
<dbReference type="Proteomes" id="UP001176521">
    <property type="component" value="Unassembled WGS sequence"/>
</dbReference>
<evidence type="ECO:0000256" key="8">
    <source>
        <dbReference type="ARBA" id="ARBA00023242"/>
    </source>
</evidence>
<dbReference type="Gene3D" id="3.40.1170.60">
    <property type="match status" value="1"/>
</dbReference>
<evidence type="ECO:0000259" key="12">
    <source>
        <dbReference type="PROSITE" id="PS50173"/>
    </source>
</evidence>
<comment type="subcellular location">
    <subcellularLocation>
        <location evidence="1">Nucleus</location>
    </subcellularLocation>
</comment>
<reference evidence="13" key="1">
    <citation type="journal article" date="2023" name="PhytoFront">
        <title>Draft Genome Resources of Seven Strains of Tilletia horrida, Causal Agent of Kernel Smut of Rice.</title>
        <authorList>
            <person name="Khanal S."/>
            <person name="Antony Babu S."/>
            <person name="Zhou X.G."/>
        </authorList>
    </citation>
    <scope>NUCLEOTIDE SEQUENCE</scope>
    <source>
        <strain evidence="13">TX3</strain>
    </source>
</reference>
<feature type="compositionally biased region" description="Polar residues" evidence="11">
    <location>
        <begin position="993"/>
        <end position="1005"/>
    </location>
</feature>
<dbReference type="InterPro" id="IPR017961">
    <property type="entry name" value="DNA_pol_Y-fam_little_finger"/>
</dbReference>
<keyword evidence="10" id="KW-0175">Coiled coil</keyword>
<dbReference type="GO" id="GO:0003684">
    <property type="term" value="F:damaged DNA binding"/>
    <property type="evidence" value="ECO:0007669"/>
    <property type="project" value="InterPro"/>
</dbReference>
<dbReference type="GO" id="GO:0006281">
    <property type="term" value="P:DNA repair"/>
    <property type="evidence" value="ECO:0007669"/>
    <property type="project" value="UniProtKB-KW"/>
</dbReference>
<accession>A0AAN6JMK0</accession>
<keyword evidence="2 13" id="KW-0808">Transferase</keyword>
<sequence length="1005" mass="106319">MQLSLGARSSHVHTAGPGLAPAPTITFRHVLSAGTLNPTNPLRVIAHCDVDAAYAAFEAKRLGIDPHKVPIAVQQWNGLIAISYEARKYGITRHETIESAKAKCPDLIFAHVATYAEGADHAEYNEDPRPETHKVSLDPYRRESKKILDIFKKTCPAGAVEKASIDESFFDLTIEVRKALLEEYPQLRAPPPDSSAGLDTPLPTPPQDAHALWAGLGHLIPVRGDVGEGQDVNSATRRARELKRAEAAAATGAGAQGRSKVVLPKGSRTMAPSMDTAASSLKALEAARADAQAEAAALVAAAGSGTEGLAAAAAAAADNDDNDDAQDLLMDDDEEFLAPTSAQMDPAARRALEEGEEENDAQAKKKKEEEEEDKAKPTAEEETQEILAVEDVSISWQDVALAVGAKLMAKVRAAVKEELGYTTSAGIASNKTMAKLCSGWRKPNAQTIMRPAAVRNFLKVLPFQKIRFLGGKLGDAMANEWQSATVGDLWDITLEQMQARFGEESGWVYDVLRGIDHSEVKERVANKTMLASKNVRPVITTWAQGQHWLSILSTELAVRLAEARETEPNVWPRTIVLRFLRIGDTARSRQAAFPFARELSADVVRRAAEKLWRDAFGELAKPGGSAGGSAAANLSPTKGGGAHNAHDAAGENREVKPGIVTIALGFSGLEKAAETGQRRLDQTFFLKGAGAKQAAGPSSSSKRTDEGRGASDGPERVGAGGELVDGRSSSPAAEGQRDGAAERAAPASPARKKQKRQGPLKAMLQTQQQRSSEASSSSSSLTDGRRSSSPDARPPPFAPAPAPAPAAAPAARPKRKAVPSWTCTQCGEMLRPPMEALLLPAQLELEQVGDDGEAVGSKRKAPWPFDEDDADVGSRTRETAAAAVFPVDEDDTVFNEEDAEAWLRAARVAHEDEHLARQLQEEENRRDRALAGSQAYAAARAAAAASSSQRPAKGSGVGGGSKGSSKGGGGGSSSSGGKGKSGNKPRGSGSGSIASFFSQQPRNNH</sequence>
<dbReference type="InterPro" id="IPR001126">
    <property type="entry name" value="UmuC"/>
</dbReference>
<evidence type="ECO:0000256" key="6">
    <source>
        <dbReference type="ARBA" id="ARBA00022833"/>
    </source>
</evidence>
<dbReference type="InterPro" id="IPR043502">
    <property type="entry name" value="DNA/RNA_pol_sf"/>
</dbReference>
<evidence type="ECO:0000256" key="3">
    <source>
        <dbReference type="ARBA" id="ARBA00022723"/>
    </source>
</evidence>
<dbReference type="AlphaFoldDB" id="A0AAN6JMK0"/>
<dbReference type="GO" id="GO:0005657">
    <property type="term" value="C:replication fork"/>
    <property type="evidence" value="ECO:0007669"/>
    <property type="project" value="UniProtKB-ARBA"/>
</dbReference>
<gene>
    <name evidence="13" type="primary">eso1</name>
    <name evidence="13" type="ORF">OC842_002216</name>
</gene>
<dbReference type="GO" id="GO:0008270">
    <property type="term" value="F:zinc ion binding"/>
    <property type="evidence" value="ECO:0007669"/>
    <property type="project" value="UniProtKB-KW"/>
</dbReference>
<feature type="domain" description="UmuC" evidence="12">
    <location>
        <begin position="45"/>
        <end position="470"/>
    </location>
</feature>
<dbReference type="Gene3D" id="1.10.150.20">
    <property type="entry name" value="5' to 3' exonuclease, C-terminal subdomain"/>
    <property type="match status" value="1"/>
</dbReference>
<dbReference type="SUPFAM" id="SSF56672">
    <property type="entry name" value="DNA/RNA polymerases"/>
    <property type="match status" value="2"/>
</dbReference>
<dbReference type="Pfam" id="PF00817">
    <property type="entry name" value="IMS"/>
    <property type="match status" value="2"/>
</dbReference>
<feature type="compositionally biased region" description="Basic and acidic residues" evidence="11">
    <location>
        <begin position="913"/>
        <end position="929"/>
    </location>
</feature>
<feature type="region of interest" description="Disordered" evidence="11">
    <location>
        <begin position="248"/>
        <end position="268"/>
    </location>
</feature>
<dbReference type="GO" id="GO:0009314">
    <property type="term" value="P:response to radiation"/>
    <property type="evidence" value="ECO:0007669"/>
    <property type="project" value="TreeGrafter"/>
</dbReference>
<dbReference type="InterPro" id="IPR052230">
    <property type="entry name" value="DNA_polymerase_eta"/>
</dbReference>
<feature type="region of interest" description="Disordered" evidence="11">
    <location>
        <begin position="688"/>
        <end position="819"/>
    </location>
</feature>
<dbReference type="SUPFAM" id="SSF100879">
    <property type="entry name" value="Lesion bypass DNA polymerase (Y-family), little finger domain"/>
    <property type="match status" value="1"/>
</dbReference>
<evidence type="ECO:0000313" key="13">
    <source>
        <dbReference type="EMBL" id="KAK0535705.1"/>
    </source>
</evidence>
<evidence type="ECO:0000256" key="2">
    <source>
        <dbReference type="ARBA" id="ARBA00022679"/>
    </source>
</evidence>
<evidence type="ECO:0000313" key="14">
    <source>
        <dbReference type="Proteomes" id="UP001176521"/>
    </source>
</evidence>
<evidence type="ECO:0000256" key="10">
    <source>
        <dbReference type="SAM" id="Coils"/>
    </source>
</evidence>
<keyword evidence="6" id="KW-0862">Zinc</keyword>
<dbReference type="Gene3D" id="3.30.1490.100">
    <property type="entry name" value="DNA polymerase, Y-family, little finger domain"/>
    <property type="match status" value="1"/>
</dbReference>
<dbReference type="Pfam" id="PF11799">
    <property type="entry name" value="IMS_C"/>
    <property type="match status" value="1"/>
</dbReference>
<dbReference type="GO" id="GO:0035861">
    <property type="term" value="C:site of double-strand break"/>
    <property type="evidence" value="ECO:0007669"/>
    <property type="project" value="TreeGrafter"/>
</dbReference>
<feature type="compositionally biased region" description="Basic and acidic residues" evidence="11">
    <location>
        <begin position="361"/>
        <end position="379"/>
    </location>
</feature>
<dbReference type="Gene3D" id="3.30.70.270">
    <property type="match status" value="2"/>
</dbReference>
<organism evidence="13 14">
    <name type="scientific">Tilletia horrida</name>
    <dbReference type="NCBI Taxonomy" id="155126"/>
    <lineage>
        <taxon>Eukaryota</taxon>
        <taxon>Fungi</taxon>
        <taxon>Dikarya</taxon>
        <taxon>Basidiomycota</taxon>
        <taxon>Ustilaginomycotina</taxon>
        <taxon>Exobasidiomycetes</taxon>
        <taxon>Tilletiales</taxon>
        <taxon>Tilletiaceae</taxon>
        <taxon>Tilletia</taxon>
    </lineage>
</organism>
<keyword evidence="14" id="KW-1185">Reference proteome</keyword>
<protein>
    <recommendedName>
        <fullName evidence="9">DNA polymerase eta</fullName>
    </recommendedName>
</protein>
<name>A0AAN6JMK0_9BASI</name>
<dbReference type="InterPro" id="IPR036775">
    <property type="entry name" value="DNA_pol_Y-fam_lit_finger_sf"/>
</dbReference>
<feature type="region of interest" description="Disordered" evidence="11">
    <location>
        <begin position="913"/>
        <end position="1005"/>
    </location>
</feature>
<evidence type="ECO:0000256" key="5">
    <source>
        <dbReference type="ARBA" id="ARBA00022771"/>
    </source>
</evidence>
<feature type="compositionally biased region" description="Low complexity" evidence="11">
    <location>
        <begin position="930"/>
        <end position="954"/>
    </location>
</feature>
<dbReference type="GO" id="GO:0042276">
    <property type="term" value="P:error-prone translesion synthesis"/>
    <property type="evidence" value="ECO:0007669"/>
    <property type="project" value="TreeGrafter"/>
</dbReference>
<feature type="compositionally biased region" description="Low complexity" evidence="11">
    <location>
        <begin position="770"/>
        <end position="782"/>
    </location>
</feature>
<feature type="compositionally biased region" description="Gly residues" evidence="11">
    <location>
        <begin position="955"/>
        <end position="980"/>
    </location>
</feature>
<keyword evidence="8" id="KW-0539">Nucleus</keyword>
<keyword evidence="5" id="KW-0863">Zinc-finger</keyword>
<evidence type="ECO:0000256" key="1">
    <source>
        <dbReference type="ARBA" id="ARBA00004123"/>
    </source>
</evidence>